<evidence type="ECO:0000256" key="3">
    <source>
        <dbReference type="ARBA" id="ARBA00022763"/>
    </source>
</evidence>
<keyword evidence="10" id="KW-1185">Reference proteome</keyword>
<dbReference type="Gene3D" id="1.10.150.20">
    <property type="entry name" value="5' to 3' exonuclease, C-terminal subdomain"/>
    <property type="match status" value="1"/>
</dbReference>
<keyword evidence="4" id="KW-0238">DNA-binding</keyword>
<evidence type="ECO:0000313" key="10">
    <source>
        <dbReference type="Proteomes" id="UP000241769"/>
    </source>
</evidence>
<feature type="compositionally biased region" description="Acidic residues" evidence="7">
    <location>
        <begin position="253"/>
        <end position="265"/>
    </location>
</feature>
<dbReference type="Proteomes" id="UP000241769">
    <property type="component" value="Unassembled WGS sequence"/>
</dbReference>
<dbReference type="InterPro" id="IPR011335">
    <property type="entry name" value="Restrct_endonuc-II-like"/>
</dbReference>
<evidence type="ECO:0000256" key="6">
    <source>
        <dbReference type="ARBA" id="ARBA00023242"/>
    </source>
</evidence>
<dbReference type="PANTHER" id="PTHR12749:SF0">
    <property type="entry name" value="DNA EXCISION REPAIR PROTEIN ERCC-1"/>
    <property type="match status" value="1"/>
</dbReference>
<evidence type="ECO:0000313" key="9">
    <source>
        <dbReference type="EMBL" id="PRP83659.1"/>
    </source>
</evidence>
<evidence type="ECO:0000256" key="7">
    <source>
        <dbReference type="SAM" id="MobiDB-lite"/>
    </source>
</evidence>
<comment type="caution">
    <text evidence="9">The sequence shown here is derived from an EMBL/GenBank/DDBJ whole genome shotgun (WGS) entry which is preliminary data.</text>
</comment>
<dbReference type="Pfam" id="PF03834">
    <property type="entry name" value="Rad10"/>
    <property type="match status" value="1"/>
</dbReference>
<dbReference type="Pfam" id="PF14520">
    <property type="entry name" value="HHH_5"/>
    <property type="match status" value="1"/>
</dbReference>
<dbReference type="GO" id="GO:0070522">
    <property type="term" value="C:ERCC4-ERCC1 complex"/>
    <property type="evidence" value="ECO:0007669"/>
    <property type="project" value="TreeGrafter"/>
</dbReference>
<dbReference type="GO" id="GO:0003697">
    <property type="term" value="F:single-stranded DNA binding"/>
    <property type="evidence" value="ECO:0007669"/>
    <property type="project" value="TreeGrafter"/>
</dbReference>
<dbReference type="NCBIfam" id="TIGR00597">
    <property type="entry name" value="rad10"/>
    <property type="match status" value="1"/>
</dbReference>
<evidence type="ECO:0000259" key="8">
    <source>
        <dbReference type="Pfam" id="PF03834"/>
    </source>
</evidence>
<dbReference type="InParanoid" id="A0A2P6NI96"/>
<keyword evidence="3" id="KW-0227">DNA damage</keyword>
<dbReference type="CDD" id="cd22325">
    <property type="entry name" value="ERCC1_C-like"/>
    <property type="match status" value="1"/>
</dbReference>
<dbReference type="STRING" id="1890364.A0A2P6NI96"/>
<dbReference type="SUPFAM" id="SSF52980">
    <property type="entry name" value="Restriction endonuclease-like"/>
    <property type="match status" value="1"/>
</dbReference>
<gene>
    <name evidence="9" type="ORF">PROFUN_03814</name>
</gene>
<organism evidence="9 10">
    <name type="scientific">Planoprotostelium fungivorum</name>
    <dbReference type="NCBI Taxonomy" id="1890364"/>
    <lineage>
        <taxon>Eukaryota</taxon>
        <taxon>Amoebozoa</taxon>
        <taxon>Evosea</taxon>
        <taxon>Variosea</taxon>
        <taxon>Cavosteliida</taxon>
        <taxon>Cavosteliaceae</taxon>
        <taxon>Planoprotostelium</taxon>
    </lineage>
</organism>
<protein>
    <submittedName>
        <fullName evidence="9">DNA excision repair protein ERCC-1</fullName>
    </submittedName>
</protein>
<dbReference type="InterPro" id="IPR004579">
    <property type="entry name" value="ERCC1/RAD10/SWI10"/>
</dbReference>
<dbReference type="GO" id="GO:0000110">
    <property type="term" value="C:nucleotide-excision repair factor 1 complex"/>
    <property type="evidence" value="ECO:0007669"/>
    <property type="project" value="TreeGrafter"/>
</dbReference>
<comment type="similarity">
    <text evidence="2">Belongs to the ERCC1/RAD10/SWI10 family.</text>
</comment>
<reference evidence="9 10" key="1">
    <citation type="journal article" date="2018" name="Genome Biol. Evol.">
        <title>Multiple Roots of Fruiting Body Formation in Amoebozoa.</title>
        <authorList>
            <person name="Hillmann F."/>
            <person name="Forbes G."/>
            <person name="Novohradska S."/>
            <person name="Ferling I."/>
            <person name="Riege K."/>
            <person name="Groth M."/>
            <person name="Westermann M."/>
            <person name="Marz M."/>
            <person name="Spaller T."/>
            <person name="Winckler T."/>
            <person name="Schaap P."/>
            <person name="Glockner G."/>
        </authorList>
    </citation>
    <scope>NUCLEOTIDE SEQUENCE [LARGE SCALE GENOMIC DNA]</scope>
    <source>
        <strain evidence="9 10">Jena</strain>
    </source>
</reference>
<dbReference type="InterPro" id="IPR047260">
    <property type="entry name" value="ERCC1-like_central_dom"/>
</dbReference>
<dbReference type="OrthoDB" id="10262814at2759"/>
<dbReference type="EMBL" id="MDYQ01000078">
    <property type="protein sequence ID" value="PRP83659.1"/>
    <property type="molecule type" value="Genomic_DNA"/>
</dbReference>
<dbReference type="InterPro" id="IPR010994">
    <property type="entry name" value="RuvA_2-like"/>
</dbReference>
<dbReference type="FunFam" id="3.40.50.10130:FF:000001">
    <property type="entry name" value="DNA excision repair protein ERCC-1"/>
    <property type="match status" value="1"/>
</dbReference>
<feature type="domain" description="ERCC1-like central" evidence="8">
    <location>
        <begin position="34"/>
        <end position="145"/>
    </location>
</feature>
<keyword evidence="6" id="KW-0539">Nucleus</keyword>
<dbReference type="SUPFAM" id="SSF47781">
    <property type="entry name" value="RuvA domain 2-like"/>
    <property type="match status" value="1"/>
</dbReference>
<evidence type="ECO:0000256" key="4">
    <source>
        <dbReference type="ARBA" id="ARBA00023125"/>
    </source>
</evidence>
<evidence type="ECO:0000256" key="5">
    <source>
        <dbReference type="ARBA" id="ARBA00023204"/>
    </source>
</evidence>
<evidence type="ECO:0000256" key="1">
    <source>
        <dbReference type="ARBA" id="ARBA00004123"/>
    </source>
</evidence>
<proteinExistence type="inferred from homology"/>
<dbReference type="GO" id="GO:0006312">
    <property type="term" value="P:mitotic recombination"/>
    <property type="evidence" value="ECO:0007669"/>
    <property type="project" value="TreeGrafter"/>
</dbReference>
<dbReference type="AlphaFoldDB" id="A0A2P6NI96"/>
<feature type="region of interest" description="Disordered" evidence="7">
    <location>
        <begin position="232"/>
        <end position="273"/>
    </location>
</feature>
<feature type="compositionally biased region" description="Polar residues" evidence="7">
    <location>
        <begin position="234"/>
        <end position="248"/>
    </location>
</feature>
<comment type="subcellular location">
    <subcellularLocation>
        <location evidence="1">Nucleus</location>
    </subcellularLocation>
</comment>
<accession>A0A2P6NI96</accession>
<feature type="region of interest" description="Disordered" evidence="7">
    <location>
        <begin position="1"/>
        <end position="26"/>
    </location>
</feature>
<evidence type="ECO:0000256" key="2">
    <source>
        <dbReference type="ARBA" id="ARBA00008283"/>
    </source>
</evidence>
<dbReference type="GO" id="GO:0003684">
    <property type="term" value="F:damaged DNA binding"/>
    <property type="evidence" value="ECO:0007669"/>
    <property type="project" value="InterPro"/>
</dbReference>
<dbReference type="GO" id="GO:0070914">
    <property type="term" value="P:UV-damage excision repair"/>
    <property type="evidence" value="ECO:0007669"/>
    <property type="project" value="TreeGrafter"/>
</dbReference>
<keyword evidence="5" id="KW-0234">DNA repair</keyword>
<dbReference type="PANTHER" id="PTHR12749">
    <property type="entry name" value="EXCISION REPAIR CROSS-COMPLEMENTING 1 ERCC1"/>
    <property type="match status" value="1"/>
</dbReference>
<name>A0A2P6NI96_9EUKA</name>
<dbReference type="GO" id="GO:0006302">
    <property type="term" value="P:double-strand break repair"/>
    <property type="evidence" value="ECO:0007669"/>
    <property type="project" value="UniProtKB-ARBA"/>
</dbReference>
<sequence length="273" mass="31498">MSGNKKPSPYFKKDQSSGGLGHQNQLTPNQIGKIHVNKSQKGNRLLDLLQNVEYMFENVAADYVFGGQSCALFLSCKYHLLYGHYISNRMRQIKSFRNKILLVLVDVEHNSHIIRELSQLTMHHDFTMILAWSLPEAARYLETFKLYDGRGSEMLRHKPKEEYTEQVTESITTVRGVNRTDARVLLENFETMRGVMNASSEELSICPGVGEKKVKRLFSTFTQPFIPTKKRQQQKITSFTQDESNSQATEEKVTEEDLFGEEEDIYKELSEEQ</sequence>
<dbReference type="Gene3D" id="3.40.50.10130">
    <property type="match status" value="1"/>
</dbReference>